<proteinExistence type="predicted"/>
<name>A0A1G4TSY5_9CAUL</name>
<gene>
    <name evidence="2" type="ORF">SAMN02927928_0111</name>
</gene>
<evidence type="ECO:0000313" key="2">
    <source>
        <dbReference type="EMBL" id="SCW83845.1"/>
    </source>
</evidence>
<protein>
    <submittedName>
        <fullName evidence="2">Uncharacterized protein</fullName>
    </submittedName>
</protein>
<evidence type="ECO:0000256" key="1">
    <source>
        <dbReference type="SAM" id="SignalP"/>
    </source>
</evidence>
<reference evidence="3" key="1">
    <citation type="submission" date="2016-10" db="EMBL/GenBank/DDBJ databases">
        <authorList>
            <person name="Varghese N."/>
            <person name="Submissions S."/>
        </authorList>
    </citation>
    <scope>NUCLEOTIDE SEQUENCE [LARGE SCALE GENOMIC DNA]</scope>
    <source>
        <strain evidence="3">CGMCC 1.3431</strain>
    </source>
</reference>
<dbReference type="AlphaFoldDB" id="A0A1G4TSY5"/>
<accession>A0A1G4TSY5</accession>
<dbReference type="RefSeq" id="WP_090650853.1">
    <property type="nucleotide sequence ID" value="NZ_CBCRYE010000009.1"/>
</dbReference>
<keyword evidence="1" id="KW-0732">Signal</keyword>
<dbReference type="EMBL" id="FMTS01000011">
    <property type="protein sequence ID" value="SCW83845.1"/>
    <property type="molecule type" value="Genomic_DNA"/>
</dbReference>
<dbReference type="OrthoDB" id="7630914at2"/>
<feature type="chain" id="PRO_5011723471" evidence="1">
    <location>
        <begin position="28"/>
        <end position="325"/>
    </location>
</feature>
<feature type="signal peptide" evidence="1">
    <location>
        <begin position="1"/>
        <end position="27"/>
    </location>
</feature>
<dbReference type="STRING" id="260084.SAMN02927928_0111"/>
<evidence type="ECO:0000313" key="3">
    <source>
        <dbReference type="Proteomes" id="UP000199150"/>
    </source>
</evidence>
<keyword evidence="3" id="KW-1185">Reference proteome</keyword>
<dbReference type="PROSITE" id="PS51257">
    <property type="entry name" value="PROKAR_LIPOPROTEIN"/>
    <property type="match status" value="1"/>
</dbReference>
<organism evidence="2 3">
    <name type="scientific">Asticcacaulis taihuensis</name>
    <dbReference type="NCBI Taxonomy" id="260084"/>
    <lineage>
        <taxon>Bacteria</taxon>
        <taxon>Pseudomonadati</taxon>
        <taxon>Pseudomonadota</taxon>
        <taxon>Alphaproteobacteria</taxon>
        <taxon>Caulobacterales</taxon>
        <taxon>Caulobacteraceae</taxon>
        <taxon>Asticcacaulis</taxon>
    </lineage>
</organism>
<dbReference type="Proteomes" id="UP000199150">
    <property type="component" value="Unassembled WGS sequence"/>
</dbReference>
<sequence>MNLRPHVKKLVLGAAAATACITAPLLARTADDYTLPVVKRYFMVQADARCHLLDAPTSQALKAGYLQARNDALRAGLSMAYLAPWLEKAKAAADQSDCAAPSLMAEVNTAEGGFRRFMAVPHLELASGRTEWRANRAYGDDQVWRLVQYQNTDQADMAFGLYGGLHQNRFSLMARFKDGTRPYSARLLVRNTDILTSGLINRAPYSISDTLPVGFSDYSSLSFMASGISEVTTDLRPAVKTNIAGFTLTGNYVGTQAPEAAQRFDFPSRAWLAIAKLDPREDIVVEFSTDNGPLYARFEVGDFITGLSYVALPAPYTHNQVNTRL</sequence>